<protein>
    <recommendedName>
        <fullName evidence="3">glucose-6-phosphate dehydrogenase (NADP(+))</fullName>
        <ecNumber evidence="3">1.1.1.49</ecNumber>
    </recommendedName>
</protein>
<dbReference type="GO" id="GO:0006006">
    <property type="term" value="P:glucose metabolic process"/>
    <property type="evidence" value="ECO:0007669"/>
    <property type="project" value="UniProtKB-KW"/>
</dbReference>
<feature type="non-terminal residue" evidence="10">
    <location>
        <position position="266"/>
    </location>
</feature>
<dbReference type="InterPro" id="IPR019796">
    <property type="entry name" value="G6P_DH_AS"/>
</dbReference>
<evidence type="ECO:0000256" key="7">
    <source>
        <dbReference type="ARBA" id="ARBA00023277"/>
    </source>
</evidence>
<keyword evidence="5" id="KW-0521">NADP</keyword>
<gene>
    <name evidence="10" type="ORF">PTTT1_LOCUS6540</name>
</gene>
<dbReference type="InterPro" id="IPR001282">
    <property type="entry name" value="G6P_DH"/>
</dbReference>
<dbReference type="SUPFAM" id="SSF55347">
    <property type="entry name" value="Glyceraldehyde-3-phosphate dehydrogenase-like, C-terminal domain"/>
    <property type="match status" value="1"/>
</dbReference>
<dbReference type="EC" id="1.1.1.49" evidence="3"/>
<comment type="pathway">
    <text evidence="1">Carbohydrate degradation; pentose phosphate pathway; D-ribulose 5-phosphate from D-glucose 6-phosphate (oxidative stage): step 1/3.</text>
</comment>
<dbReference type="PROSITE" id="PS00069">
    <property type="entry name" value="G6P_DEHYDROGENASE"/>
    <property type="match status" value="1"/>
</dbReference>
<keyword evidence="4" id="KW-0313">Glucose metabolism</keyword>
<dbReference type="UniPathway" id="UPA00115"/>
<dbReference type="SUPFAM" id="SSF51735">
    <property type="entry name" value="NAD(P)-binding Rossmann-fold domains"/>
    <property type="match status" value="1"/>
</dbReference>
<evidence type="ECO:0000256" key="1">
    <source>
        <dbReference type="ARBA" id="ARBA00004937"/>
    </source>
</evidence>
<dbReference type="Pfam" id="PF02781">
    <property type="entry name" value="G6PD_C"/>
    <property type="match status" value="1"/>
</dbReference>
<dbReference type="GO" id="GO:0004345">
    <property type="term" value="F:glucose-6-phosphate dehydrogenase activity"/>
    <property type="evidence" value="ECO:0007669"/>
    <property type="project" value="UniProtKB-EC"/>
</dbReference>
<sequence>MTTSTFRRQSVVVPVDTIENQGNPEVMEWLTVSTLSIVVVGASGDLAKKKTFPSLLNLYDDNLLPKHTRIWGFARSDMSDEELRDRLRPHLTGDHSKEVVDRFLARCVYRSGTSYGDQDAFTKMNQDMEEYERDHQDVKHYNRLFYFAIPPNVFADTALAIKKTSMQDESKGFTRLIVEKPFGRDLESFEKLNKTLAEHFTEDHMFRIDHYLGKEMVQNLTVLRFSNIWFERVWNADNIQCVILTFKEPFGTDGRGGYFDKYGIIR</sequence>
<accession>A0A8J9SF51</accession>
<keyword evidence="7" id="KW-0119">Carbohydrate metabolism</keyword>
<comment type="similarity">
    <text evidence="2">Belongs to the glucose-6-phosphate dehydrogenase family.</text>
</comment>
<evidence type="ECO:0000256" key="6">
    <source>
        <dbReference type="ARBA" id="ARBA00023002"/>
    </source>
</evidence>
<evidence type="ECO:0000259" key="9">
    <source>
        <dbReference type="Pfam" id="PF02781"/>
    </source>
</evidence>
<dbReference type="Gene3D" id="3.40.50.720">
    <property type="entry name" value="NAD(P)-binding Rossmann-like Domain"/>
    <property type="match status" value="1"/>
</dbReference>
<dbReference type="Proteomes" id="UP000836788">
    <property type="component" value="Chromosome 10"/>
</dbReference>
<keyword evidence="6" id="KW-0560">Oxidoreductase</keyword>
<dbReference type="InterPro" id="IPR036291">
    <property type="entry name" value="NAD(P)-bd_dom_sf"/>
</dbReference>
<organism evidence="10">
    <name type="scientific">Phaeodactylum tricornutum</name>
    <name type="common">Diatom</name>
    <dbReference type="NCBI Taxonomy" id="2850"/>
    <lineage>
        <taxon>Eukaryota</taxon>
        <taxon>Sar</taxon>
        <taxon>Stramenopiles</taxon>
        <taxon>Ochrophyta</taxon>
        <taxon>Bacillariophyta</taxon>
        <taxon>Bacillariophyceae</taxon>
        <taxon>Bacillariophycidae</taxon>
        <taxon>Naviculales</taxon>
        <taxon>Phaeodactylaceae</taxon>
        <taxon>Phaeodactylum</taxon>
    </lineage>
</organism>
<name>A0A8J9SF51_PHATR</name>
<reference evidence="10" key="1">
    <citation type="submission" date="2022-02" db="EMBL/GenBank/DDBJ databases">
        <authorList>
            <person name="Giguere J D."/>
        </authorList>
    </citation>
    <scope>NUCLEOTIDE SEQUENCE</scope>
    <source>
        <strain evidence="10">CCAP 1055/1</strain>
    </source>
</reference>
<feature type="domain" description="Glucose-6-phosphate dehydrogenase C-terminal" evidence="9">
    <location>
        <begin position="222"/>
        <end position="266"/>
    </location>
</feature>
<dbReference type="EMBL" id="OU594951">
    <property type="protein sequence ID" value="CAG9278312.1"/>
    <property type="molecule type" value="Genomic_DNA"/>
</dbReference>
<dbReference type="PRINTS" id="PR00079">
    <property type="entry name" value="G6PDHDRGNASE"/>
</dbReference>
<dbReference type="InterPro" id="IPR022675">
    <property type="entry name" value="G6P_DH_C"/>
</dbReference>
<dbReference type="InterPro" id="IPR022674">
    <property type="entry name" value="G6P_DH_NAD-bd"/>
</dbReference>
<dbReference type="AlphaFoldDB" id="A0A8J9SF51"/>
<proteinExistence type="inferred from homology"/>
<evidence type="ECO:0000256" key="4">
    <source>
        <dbReference type="ARBA" id="ARBA00022526"/>
    </source>
</evidence>
<dbReference type="GO" id="GO:0009051">
    <property type="term" value="P:pentose-phosphate shunt, oxidative branch"/>
    <property type="evidence" value="ECO:0007669"/>
    <property type="project" value="TreeGrafter"/>
</dbReference>
<dbReference type="PANTHER" id="PTHR23429:SF0">
    <property type="entry name" value="GLUCOSE-6-PHOSPHATE 1-DEHYDROGENASE"/>
    <property type="match status" value="1"/>
</dbReference>
<feature type="domain" description="Glucose-6-phosphate dehydrogenase NAD-binding" evidence="8">
    <location>
        <begin position="38"/>
        <end position="219"/>
    </location>
</feature>
<evidence type="ECO:0000256" key="3">
    <source>
        <dbReference type="ARBA" id="ARBA00013019"/>
    </source>
</evidence>
<dbReference type="PANTHER" id="PTHR23429">
    <property type="entry name" value="GLUCOSE-6-PHOSPHATE 1-DEHYDROGENASE G6PD"/>
    <property type="match status" value="1"/>
</dbReference>
<evidence type="ECO:0000256" key="2">
    <source>
        <dbReference type="ARBA" id="ARBA00009975"/>
    </source>
</evidence>
<evidence type="ECO:0000256" key="5">
    <source>
        <dbReference type="ARBA" id="ARBA00022857"/>
    </source>
</evidence>
<dbReference type="Gene3D" id="3.30.360.10">
    <property type="entry name" value="Dihydrodipicolinate Reductase, domain 2"/>
    <property type="match status" value="1"/>
</dbReference>
<dbReference type="Pfam" id="PF00479">
    <property type="entry name" value="G6PD_N"/>
    <property type="match status" value="1"/>
</dbReference>
<dbReference type="GO" id="GO:0050661">
    <property type="term" value="F:NADP binding"/>
    <property type="evidence" value="ECO:0007669"/>
    <property type="project" value="InterPro"/>
</dbReference>
<evidence type="ECO:0000259" key="8">
    <source>
        <dbReference type="Pfam" id="PF00479"/>
    </source>
</evidence>
<evidence type="ECO:0000313" key="10">
    <source>
        <dbReference type="EMBL" id="CAG9278312.1"/>
    </source>
</evidence>